<proteinExistence type="predicted"/>
<protein>
    <submittedName>
        <fullName evidence="2">Uncharacterized protein</fullName>
    </submittedName>
</protein>
<keyword evidence="3" id="KW-1185">Reference proteome</keyword>
<dbReference type="EMBL" id="BPLR01001388">
    <property type="protein sequence ID" value="GIZ02035.1"/>
    <property type="molecule type" value="Genomic_DNA"/>
</dbReference>
<dbReference type="AlphaFoldDB" id="A0AAV4Y744"/>
<evidence type="ECO:0000313" key="3">
    <source>
        <dbReference type="Proteomes" id="UP001054945"/>
    </source>
</evidence>
<organism evidence="2 3">
    <name type="scientific">Caerostris extrusa</name>
    <name type="common">Bark spider</name>
    <name type="synonym">Caerostris bankana</name>
    <dbReference type="NCBI Taxonomy" id="172846"/>
    <lineage>
        <taxon>Eukaryota</taxon>
        <taxon>Metazoa</taxon>
        <taxon>Ecdysozoa</taxon>
        <taxon>Arthropoda</taxon>
        <taxon>Chelicerata</taxon>
        <taxon>Arachnida</taxon>
        <taxon>Araneae</taxon>
        <taxon>Araneomorphae</taxon>
        <taxon>Entelegynae</taxon>
        <taxon>Araneoidea</taxon>
        <taxon>Araneidae</taxon>
        <taxon>Caerostris</taxon>
    </lineage>
</organism>
<dbReference type="Proteomes" id="UP001054945">
    <property type="component" value="Unassembled WGS sequence"/>
</dbReference>
<sequence length="87" mass="9544">MSLDSGASSSHVALREVGVAGGVAGGFRPALPPLTLLSHEERSSSSEGERPLDDLRECRRVRRHLNTTCSVCGREREREIICLKQEQ</sequence>
<comment type="caution">
    <text evidence="2">The sequence shown here is derived from an EMBL/GenBank/DDBJ whole genome shotgun (WGS) entry which is preliminary data.</text>
</comment>
<evidence type="ECO:0000256" key="1">
    <source>
        <dbReference type="SAM" id="MobiDB-lite"/>
    </source>
</evidence>
<gene>
    <name evidence="2" type="ORF">CEXT_205561</name>
</gene>
<feature type="compositionally biased region" description="Basic and acidic residues" evidence="1">
    <location>
        <begin position="38"/>
        <end position="53"/>
    </location>
</feature>
<name>A0AAV4Y744_CAEEX</name>
<accession>A0AAV4Y744</accession>
<feature type="region of interest" description="Disordered" evidence="1">
    <location>
        <begin position="27"/>
        <end position="53"/>
    </location>
</feature>
<reference evidence="2 3" key="1">
    <citation type="submission" date="2021-06" db="EMBL/GenBank/DDBJ databases">
        <title>Caerostris extrusa draft genome.</title>
        <authorList>
            <person name="Kono N."/>
            <person name="Arakawa K."/>
        </authorList>
    </citation>
    <scope>NUCLEOTIDE SEQUENCE [LARGE SCALE GENOMIC DNA]</scope>
</reference>
<evidence type="ECO:0000313" key="2">
    <source>
        <dbReference type="EMBL" id="GIZ02035.1"/>
    </source>
</evidence>